<dbReference type="RefSeq" id="WP_075366022.1">
    <property type="nucleotide sequence ID" value="NZ_MLBF01000033.1"/>
</dbReference>
<dbReference type="GO" id="GO:0006508">
    <property type="term" value="P:proteolysis"/>
    <property type="evidence" value="ECO:0007669"/>
    <property type="project" value="UniProtKB-KW"/>
</dbReference>
<dbReference type="InterPro" id="IPR008007">
    <property type="entry name" value="Peptidase_M42"/>
</dbReference>
<evidence type="ECO:0000256" key="6">
    <source>
        <dbReference type="ARBA" id="ARBA00023049"/>
    </source>
</evidence>
<feature type="binding site" evidence="8">
    <location>
        <position position="77"/>
    </location>
    <ligand>
        <name>Zn(2+)</name>
        <dbReference type="ChEBI" id="CHEBI:29105"/>
        <label>1</label>
    </ligand>
</feature>
<dbReference type="Gene3D" id="3.40.630.10">
    <property type="entry name" value="Zn peptidases"/>
    <property type="match status" value="1"/>
</dbReference>
<evidence type="ECO:0000256" key="5">
    <source>
        <dbReference type="ARBA" id="ARBA00022833"/>
    </source>
</evidence>
<keyword evidence="3 8" id="KW-0479">Metal-binding</keyword>
<evidence type="ECO:0000313" key="10">
    <source>
        <dbReference type="EMBL" id="OLN29377.1"/>
    </source>
</evidence>
<evidence type="ECO:0000256" key="2">
    <source>
        <dbReference type="ARBA" id="ARBA00022670"/>
    </source>
</evidence>
<evidence type="ECO:0000313" key="11">
    <source>
        <dbReference type="Proteomes" id="UP000186102"/>
    </source>
</evidence>
<dbReference type="OrthoDB" id="9773892at2"/>
<dbReference type="GO" id="GO:0004177">
    <property type="term" value="F:aminopeptidase activity"/>
    <property type="evidence" value="ECO:0007669"/>
    <property type="project" value="UniProtKB-UniRule"/>
</dbReference>
<evidence type="ECO:0000256" key="1">
    <source>
        <dbReference type="ARBA" id="ARBA00001947"/>
    </source>
</evidence>
<dbReference type="PANTHER" id="PTHR42994:SF2">
    <property type="entry name" value="PEPTIDASE"/>
    <property type="match status" value="1"/>
</dbReference>
<dbReference type="Pfam" id="PF01546">
    <property type="entry name" value="Peptidase_M20"/>
    <property type="match status" value="1"/>
</dbReference>
<keyword evidence="11" id="KW-1185">Reference proteome</keyword>
<keyword evidence="6" id="KW-0482">Metalloprotease</keyword>
<dbReference type="EMBL" id="MLBF01000033">
    <property type="protein sequence ID" value="OLN29377.1"/>
    <property type="molecule type" value="Genomic_DNA"/>
</dbReference>
<dbReference type="Gene3D" id="3.30.70.360">
    <property type="match status" value="1"/>
</dbReference>
<comment type="cofactor">
    <cofactor evidence="1">
        <name>Zn(2+)</name>
        <dbReference type="ChEBI" id="CHEBI:29105"/>
    </cofactor>
</comment>
<feature type="binding site" evidence="8">
    <location>
        <position position="345"/>
    </location>
    <ligand>
        <name>Zn(2+)</name>
        <dbReference type="ChEBI" id="CHEBI:29105"/>
        <label>2</label>
    </ligand>
</feature>
<dbReference type="Pfam" id="PF07687">
    <property type="entry name" value="M20_dimer"/>
    <property type="match status" value="1"/>
</dbReference>
<evidence type="ECO:0000256" key="4">
    <source>
        <dbReference type="ARBA" id="ARBA00022801"/>
    </source>
</evidence>
<keyword evidence="2" id="KW-0645">Protease</keyword>
<evidence type="ECO:0000256" key="3">
    <source>
        <dbReference type="ARBA" id="ARBA00022723"/>
    </source>
</evidence>
<sequence>MINRERILTEFFELVRTDSPTKNERFIANMLKNRLQNLGMTVTEDNVGQVIGGNCGNVLAYLKGTLPMAPIVLFSAHMDTVQPCLNIEPVLNDGLITSAGPTILGADDKSGIVPILEALRTIQEQAIPHGDIQVIFSVAEEGGLNGSKNIEKKQLKADLGFVLDSGGKPGEIILEAPGQDRINITINGKAAHAGVEPENGISAIVVAAKAISRLQTGRIDEETTSNVGTIQGGRATNIVADRVEVTCETRSRNLGKLERLTAQMCNAFKHCAEEVGAISEIEVLRLYDPLIIAAESKIAALTVQAVKSAGLTVEFGVTGGGSDANNFNRYGVPCVVLGTGMQKYHTTDESIEEEDLYRSAKLVLEIIKAVARVDKHEIINFVD</sequence>
<dbReference type="PROSITE" id="PS00758">
    <property type="entry name" value="ARGE_DAPE_CPG2_1"/>
    <property type="match status" value="1"/>
</dbReference>
<dbReference type="PIRSF" id="PIRSF001123">
    <property type="entry name" value="PepA_GA"/>
    <property type="match status" value="1"/>
</dbReference>
<proteinExistence type="inferred from homology"/>
<evidence type="ECO:0000256" key="8">
    <source>
        <dbReference type="PIRSR" id="PIRSR001123-2"/>
    </source>
</evidence>
<reference evidence="10 11" key="1">
    <citation type="submission" date="2016-09" db="EMBL/GenBank/DDBJ databases">
        <title>Complete genome of Desulfosporosinus sp. OL.</title>
        <authorList>
            <person name="Mardanov A."/>
            <person name="Beletsky A."/>
            <person name="Panova A."/>
            <person name="Karnachuk O."/>
            <person name="Ravin N."/>
        </authorList>
    </citation>
    <scope>NUCLEOTIDE SEQUENCE [LARGE SCALE GENOMIC DNA]</scope>
    <source>
        <strain evidence="10 11">OL</strain>
    </source>
</reference>
<dbReference type="GO" id="GO:0046872">
    <property type="term" value="F:metal ion binding"/>
    <property type="evidence" value="ECO:0007669"/>
    <property type="project" value="UniProtKB-UniRule"/>
</dbReference>
<evidence type="ECO:0000256" key="7">
    <source>
        <dbReference type="PIRNR" id="PIRNR001123"/>
    </source>
</evidence>
<dbReference type="PANTHER" id="PTHR42994">
    <property type="entry name" value="PEPTIDASE T"/>
    <property type="match status" value="1"/>
</dbReference>
<dbReference type="Proteomes" id="UP000186102">
    <property type="component" value="Unassembled WGS sequence"/>
</dbReference>
<name>A0A1Q8QPX2_9FIRM</name>
<feature type="binding site" evidence="8">
    <location>
        <position position="258"/>
    </location>
    <ligand>
        <name>Zn(2+)</name>
        <dbReference type="ChEBI" id="CHEBI:29105"/>
        <label>1</label>
    </ligand>
</feature>
<comment type="similarity">
    <text evidence="7">Belongs to the peptidase M42 family.</text>
</comment>
<accession>A0A1Q8QPX2</accession>
<keyword evidence="5" id="KW-0862">Zinc</keyword>
<dbReference type="AlphaFoldDB" id="A0A1Q8QPX2"/>
<dbReference type="InterPro" id="IPR036264">
    <property type="entry name" value="Bact_exopeptidase_dim_dom"/>
</dbReference>
<dbReference type="STRING" id="1888891.DSOL_3553"/>
<evidence type="ECO:0000259" key="9">
    <source>
        <dbReference type="Pfam" id="PF07687"/>
    </source>
</evidence>
<feature type="domain" description="Peptidase M20 dimerisation" evidence="9">
    <location>
        <begin position="178"/>
        <end position="269"/>
    </location>
</feature>
<comment type="caution">
    <text evidence="10">The sequence shown here is derived from an EMBL/GenBank/DDBJ whole genome shotgun (WGS) entry which is preliminary data.</text>
</comment>
<dbReference type="GO" id="GO:0008237">
    <property type="term" value="F:metallopeptidase activity"/>
    <property type="evidence" value="ECO:0007669"/>
    <property type="project" value="UniProtKB-KW"/>
</dbReference>
<keyword evidence="4" id="KW-0378">Hydrolase</keyword>
<dbReference type="InterPro" id="IPR011650">
    <property type="entry name" value="Peptidase_M20_dimer"/>
</dbReference>
<dbReference type="InterPro" id="IPR010162">
    <property type="entry name" value="PepT-like"/>
</dbReference>
<organism evidence="10 11">
    <name type="scientific">Desulfosporosinus metallidurans</name>
    <dbReference type="NCBI Taxonomy" id="1888891"/>
    <lineage>
        <taxon>Bacteria</taxon>
        <taxon>Bacillati</taxon>
        <taxon>Bacillota</taxon>
        <taxon>Clostridia</taxon>
        <taxon>Eubacteriales</taxon>
        <taxon>Desulfitobacteriaceae</taxon>
        <taxon>Desulfosporosinus</taxon>
    </lineage>
</organism>
<gene>
    <name evidence="10" type="ORF">DSOL_3553</name>
</gene>
<dbReference type="SUPFAM" id="SSF53187">
    <property type="entry name" value="Zn-dependent exopeptidases"/>
    <property type="match status" value="1"/>
</dbReference>
<dbReference type="NCBIfam" id="TIGR01883">
    <property type="entry name" value="PepT-like"/>
    <property type="match status" value="1"/>
</dbReference>
<dbReference type="SUPFAM" id="SSF55031">
    <property type="entry name" value="Bacterial exopeptidase dimerisation domain"/>
    <property type="match status" value="1"/>
</dbReference>
<dbReference type="InterPro" id="IPR001261">
    <property type="entry name" value="ArgE/DapE_CS"/>
</dbReference>
<protein>
    <submittedName>
        <fullName evidence="10">Peptidase T</fullName>
    </submittedName>
</protein>
<dbReference type="InterPro" id="IPR002933">
    <property type="entry name" value="Peptidase_M20"/>
</dbReference>
<comment type="cofactor">
    <cofactor evidence="8">
        <name>a divalent metal cation</name>
        <dbReference type="ChEBI" id="CHEBI:60240"/>
    </cofactor>
    <text evidence="8">Binds 2 divalent metal cations per subunit.</text>
</comment>